<protein>
    <recommendedName>
        <fullName evidence="3">Peptidase</fullName>
    </recommendedName>
</protein>
<keyword evidence="2" id="KW-1185">Reference proteome</keyword>
<evidence type="ECO:0008006" key="3">
    <source>
        <dbReference type="Google" id="ProtNLM"/>
    </source>
</evidence>
<dbReference type="RefSeq" id="WP_120464062.1">
    <property type="nucleotide sequence ID" value="NZ_BMIW01000026.1"/>
</dbReference>
<proteinExistence type="predicted"/>
<name>A0ABQ1W2U1_9BACL</name>
<organism evidence="1 2">
    <name type="scientific">Paenibacillus aceti</name>
    <dbReference type="NCBI Taxonomy" id="1820010"/>
    <lineage>
        <taxon>Bacteria</taxon>
        <taxon>Bacillati</taxon>
        <taxon>Bacillota</taxon>
        <taxon>Bacilli</taxon>
        <taxon>Bacillales</taxon>
        <taxon>Paenibacillaceae</taxon>
        <taxon>Paenibacillus</taxon>
    </lineage>
</organism>
<dbReference type="EMBL" id="BMIW01000026">
    <property type="protein sequence ID" value="GGG08702.1"/>
    <property type="molecule type" value="Genomic_DNA"/>
</dbReference>
<sequence>MSLCVFLQSEDHIIVGADTAISHTIDGKRCRGAKGIEKLVQVDQYLLFICGDLSAALDVVSSFRREKVKSIFNLQRIIKQRYRQILMETPEKVKAAEEVGESLLGVACFEIDSRGRTVSHSFNYNTGFKDEKRIGKKGFTHLVAGGCKSDKALELATASNLAGVKNPRTLIKGVFESLAGGDIGGDLTLYRMDAFGAKLLSREKINEVVKYPIIDMESMSGGLTGGTITGALMRTALSGERVETDSRGWRVYDSSNTVRISISQNNQHGSNAIHFSSSRGLDGYLNGQPGLMTLAASGNLFLAAVGGTVQVQGRTYFSDPVEFGRGATGISISNVDGLQSELYSLRSLISDKPSKSETATNMTFDTSTRNLKLYSTTGQTLAIVNIPK</sequence>
<reference evidence="2" key="1">
    <citation type="journal article" date="2019" name="Int. J. Syst. Evol. Microbiol.">
        <title>The Global Catalogue of Microorganisms (GCM) 10K type strain sequencing project: providing services to taxonomists for standard genome sequencing and annotation.</title>
        <authorList>
            <consortium name="The Broad Institute Genomics Platform"/>
            <consortium name="The Broad Institute Genome Sequencing Center for Infectious Disease"/>
            <person name="Wu L."/>
            <person name="Ma J."/>
        </authorList>
    </citation>
    <scope>NUCLEOTIDE SEQUENCE [LARGE SCALE GENOMIC DNA]</scope>
    <source>
        <strain evidence="2">CGMCC 1.15420</strain>
    </source>
</reference>
<evidence type="ECO:0000313" key="1">
    <source>
        <dbReference type="EMBL" id="GGG08702.1"/>
    </source>
</evidence>
<accession>A0ABQ1W2U1</accession>
<dbReference type="Proteomes" id="UP000608420">
    <property type="component" value="Unassembled WGS sequence"/>
</dbReference>
<evidence type="ECO:0000313" key="2">
    <source>
        <dbReference type="Proteomes" id="UP000608420"/>
    </source>
</evidence>
<comment type="caution">
    <text evidence="1">The sequence shown here is derived from an EMBL/GenBank/DDBJ whole genome shotgun (WGS) entry which is preliminary data.</text>
</comment>
<gene>
    <name evidence="1" type="ORF">GCM10010913_33080</name>
</gene>